<feature type="transmembrane region" description="Helical" evidence="7">
    <location>
        <begin position="197"/>
        <end position="218"/>
    </location>
</feature>
<evidence type="ECO:0000256" key="7">
    <source>
        <dbReference type="SAM" id="Phobius"/>
    </source>
</evidence>
<feature type="transmembrane region" description="Helical" evidence="7">
    <location>
        <begin position="403"/>
        <end position="424"/>
    </location>
</feature>
<keyword evidence="3" id="KW-1003">Cell membrane</keyword>
<protein>
    <submittedName>
        <fullName evidence="8">Glutamate/gamma-aminobutyrate antiporter</fullName>
    </submittedName>
</protein>
<evidence type="ECO:0000256" key="3">
    <source>
        <dbReference type="ARBA" id="ARBA00022475"/>
    </source>
</evidence>
<feature type="transmembrane region" description="Helical" evidence="7">
    <location>
        <begin position="97"/>
        <end position="115"/>
    </location>
</feature>
<dbReference type="PANTHER" id="PTHR42770">
    <property type="entry name" value="AMINO ACID TRANSPORTER-RELATED"/>
    <property type="match status" value="1"/>
</dbReference>
<name>A0ABX8V0P9_9BACT</name>
<feature type="transmembrane region" description="Helical" evidence="7">
    <location>
        <begin position="233"/>
        <end position="256"/>
    </location>
</feature>
<proteinExistence type="predicted"/>
<feature type="transmembrane region" description="Helical" evidence="7">
    <location>
        <begin position="333"/>
        <end position="353"/>
    </location>
</feature>
<evidence type="ECO:0000256" key="5">
    <source>
        <dbReference type="ARBA" id="ARBA00022989"/>
    </source>
</evidence>
<keyword evidence="9" id="KW-1185">Reference proteome</keyword>
<feature type="transmembrane region" description="Helical" evidence="7">
    <location>
        <begin position="359"/>
        <end position="383"/>
    </location>
</feature>
<dbReference type="EMBL" id="CP075587">
    <property type="protein sequence ID" value="QYF48741.1"/>
    <property type="molecule type" value="Genomic_DNA"/>
</dbReference>
<evidence type="ECO:0000256" key="6">
    <source>
        <dbReference type="ARBA" id="ARBA00023136"/>
    </source>
</evidence>
<dbReference type="PIRSF" id="PIRSF006060">
    <property type="entry name" value="AA_transporter"/>
    <property type="match status" value="1"/>
</dbReference>
<feature type="transmembrane region" description="Helical" evidence="7">
    <location>
        <begin position="286"/>
        <end position="305"/>
    </location>
</feature>
<sequence>MKKNFSPKRCISVFALAMINLAAIGSVKNWPITAEYGFASIFYLLLAALVFFLPLSLVSAELATGWPQTGGVFVWVKEAFGAKIGFLAIWLQWIENVIWYPTILSFIAATLAYLFKPELAGNNMYTLAVVLISFWSATLLNLMGMQASSLISTISVMLGSFIPGIFIIGLGLFWFFQGNPLGIVLDLQHLIPNITSIDSMVFFTGVILSFCGIEMSAAHARDVKNPQRNYPRAILFSVVIILSMSVLGVLSIASVVPQKEISLVAGSMQAFVYFFDRYHLNWLTPYIAALVAIGAFGSMSTWIVGPTKGLLAAAKLGDLPPIFRLVNRKAVPINLLILQAIIVTFLSLVFVCMPSVSSAFWILTVIVAQLYLIMYILLFASAIKLRYTKPHIERSYLVPGRKLGIWLISGLGILSSFFAIAIGFVPPSQLETGSFLFYEGFLIVGVLAGCFAPSLILFFQKPHWKRLLSHEKE</sequence>
<keyword evidence="5 7" id="KW-1133">Transmembrane helix</keyword>
<dbReference type="InterPro" id="IPR050367">
    <property type="entry name" value="APC_superfamily"/>
</dbReference>
<gene>
    <name evidence="8" type="ORF">RHABOEDO_000953</name>
</gene>
<evidence type="ECO:0000313" key="9">
    <source>
        <dbReference type="Proteomes" id="UP000826014"/>
    </source>
</evidence>
<accession>A0ABX8V0P9</accession>
<feature type="transmembrane region" description="Helical" evidence="7">
    <location>
        <begin position="436"/>
        <end position="459"/>
    </location>
</feature>
<evidence type="ECO:0000313" key="8">
    <source>
        <dbReference type="EMBL" id="QYF48741.1"/>
    </source>
</evidence>
<comment type="subcellular location">
    <subcellularLocation>
        <location evidence="1">Cell membrane</location>
        <topology evidence="1">Multi-pass membrane protein</topology>
    </subcellularLocation>
</comment>
<dbReference type="RefSeq" id="WP_215216576.1">
    <property type="nucleotide sequence ID" value="NZ_CP075587.1"/>
</dbReference>
<feature type="transmembrane region" description="Helical" evidence="7">
    <location>
        <begin position="150"/>
        <end position="176"/>
    </location>
</feature>
<keyword evidence="6 7" id="KW-0472">Membrane</keyword>
<keyword evidence="2" id="KW-0813">Transport</keyword>
<evidence type="ECO:0000256" key="2">
    <source>
        <dbReference type="ARBA" id="ARBA00022448"/>
    </source>
</evidence>
<dbReference type="PANTHER" id="PTHR42770:SF15">
    <property type="entry name" value="GLUTAMATE_GAMMA-AMINOBUTYRATE ANTIPORTER-RELATED"/>
    <property type="match status" value="1"/>
</dbReference>
<evidence type="ECO:0000256" key="1">
    <source>
        <dbReference type="ARBA" id="ARBA00004651"/>
    </source>
</evidence>
<keyword evidence="4 7" id="KW-0812">Transmembrane</keyword>
<dbReference type="InterPro" id="IPR002293">
    <property type="entry name" value="AA/rel_permease1"/>
</dbReference>
<feature type="transmembrane region" description="Helical" evidence="7">
    <location>
        <begin position="124"/>
        <end position="144"/>
    </location>
</feature>
<feature type="transmembrane region" description="Helical" evidence="7">
    <location>
        <begin position="41"/>
        <end position="60"/>
    </location>
</feature>
<dbReference type="Pfam" id="PF13520">
    <property type="entry name" value="AA_permease_2"/>
    <property type="match status" value="1"/>
</dbReference>
<evidence type="ECO:0000256" key="4">
    <source>
        <dbReference type="ARBA" id="ARBA00022692"/>
    </source>
</evidence>
<organism evidence="8 9">
    <name type="scientific">Candidatus Rhabdochlamydia oedothoracis</name>
    <dbReference type="NCBI Taxonomy" id="2720720"/>
    <lineage>
        <taxon>Bacteria</taxon>
        <taxon>Pseudomonadati</taxon>
        <taxon>Chlamydiota</taxon>
        <taxon>Chlamydiia</taxon>
        <taxon>Parachlamydiales</taxon>
        <taxon>Candidatus Rhabdochlamydiaceae</taxon>
        <taxon>Candidatus Rhabdochlamydia</taxon>
    </lineage>
</organism>
<dbReference type="Proteomes" id="UP000826014">
    <property type="component" value="Chromosome"/>
</dbReference>
<reference evidence="8 9" key="1">
    <citation type="journal article" date="2022" name="bioRxiv">
        <title>Ecology and evolution of chlamydial symbionts of arthropods.</title>
        <authorList>
            <person name="Halter T."/>
            <person name="Koestlbacher S."/>
            <person name="Collingro A."/>
            <person name="Sixt B.S."/>
            <person name="Toenshoff E.R."/>
            <person name="Hendrickx F."/>
            <person name="Kostanjsek R."/>
            <person name="Horn M."/>
        </authorList>
    </citation>
    <scope>NUCLEOTIDE SEQUENCE [LARGE SCALE GENOMIC DNA]</scope>
    <source>
        <strain evidence="8">W744xW776</strain>
    </source>
</reference>
<dbReference type="Gene3D" id="1.20.1740.10">
    <property type="entry name" value="Amino acid/polyamine transporter I"/>
    <property type="match status" value="1"/>
</dbReference>
<feature type="transmembrane region" description="Helical" evidence="7">
    <location>
        <begin position="72"/>
        <end position="91"/>
    </location>
</feature>